<keyword evidence="3" id="KW-1185">Reference proteome</keyword>
<feature type="transmembrane region" description="Helical" evidence="1">
    <location>
        <begin position="29"/>
        <end position="47"/>
    </location>
</feature>
<dbReference type="VEuPathDB" id="FungiDB:FUN_000650"/>
<comment type="caution">
    <text evidence="2">The sequence shown here is derived from an EMBL/GenBank/DDBJ whole genome shotgun (WGS) entry which is preliminary data.</text>
</comment>
<gene>
    <name evidence="2" type="ORF">RhiirA4_542415</name>
</gene>
<proteinExistence type="predicted"/>
<keyword evidence="1" id="KW-0472">Membrane</keyword>
<dbReference type="VEuPathDB" id="FungiDB:RhiirFUN_018043"/>
<evidence type="ECO:0000256" key="1">
    <source>
        <dbReference type="SAM" id="Phobius"/>
    </source>
</evidence>
<evidence type="ECO:0000313" key="3">
    <source>
        <dbReference type="Proteomes" id="UP000234323"/>
    </source>
</evidence>
<keyword evidence="1" id="KW-0812">Transmembrane</keyword>
<name>A0A2I1GF03_9GLOM</name>
<dbReference type="AlphaFoldDB" id="A0A2I1GF03"/>
<dbReference type="EMBL" id="LLXI01000367">
    <property type="protein sequence ID" value="PKY45211.1"/>
    <property type="molecule type" value="Genomic_DNA"/>
</dbReference>
<organism evidence="2 3">
    <name type="scientific">Rhizophagus irregularis</name>
    <dbReference type="NCBI Taxonomy" id="588596"/>
    <lineage>
        <taxon>Eukaryota</taxon>
        <taxon>Fungi</taxon>
        <taxon>Fungi incertae sedis</taxon>
        <taxon>Mucoromycota</taxon>
        <taxon>Glomeromycotina</taxon>
        <taxon>Glomeromycetes</taxon>
        <taxon>Glomerales</taxon>
        <taxon>Glomeraceae</taxon>
        <taxon>Rhizophagus</taxon>
    </lineage>
</organism>
<sequence>MHQDNIPRDGGIQENNNERRNGYNLNRRHYYAISLIFVILAVTYQFSPTSETIVFTFEEFIKYAEKFGYAFDIFKLPSNEEINQNIVNCTSLALRIEQSVAFNDTGPELVMNLNDFSSKLEIAKSSYTKMYSDGAWFIWNFEQFINYTLNYVSNDSFMSTITRRLDPNLQNSIKGSIEALDNFLSSVEEAFEATSTAESFRSGTHKQVIKAKDEVQRFIENINNPSYSKRIRDLIDSVTDTTKVNALKVDNKIAIEIESFLTYLDDDLNRVKSILLKFKENLGKHKNFLRQLEAGIEPIKQLKWNEHEINQVRELLNMIKENHKNFKSRVNQ</sequence>
<dbReference type="VEuPathDB" id="FungiDB:RhiirA1_495844"/>
<dbReference type="Proteomes" id="UP000234323">
    <property type="component" value="Unassembled WGS sequence"/>
</dbReference>
<reference evidence="2 3" key="1">
    <citation type="submission" date="2015-10" db="EMBL/GenBank/DDBJ databases">
        <title>Genome analyses suggest a sexual origin of heterokaryosis in a supposedly ancient asexual fungus.</title>
        <authorList>
            <person name="Ropars J."/>
            <person name="Sedzielewska K."/>
            <person name="Noel J."/>
            <person name="Charron P."/>
            <person name="Farinelli L."/>
            <person name="Marton T."/>
            <person name="Kruger M."/>
            <person name="Pelin A."/>
            <person name="Brachmann A."/>
            <person name="Corradi N."/>
        </authorList>
    </citation>
    <scope>NUCLEOTIDE SEQUENCE [LARGE SCALE GENOMIC DNA]</scope>
    <source>
        <strain evidence="2 3">A4</strain>
    </source>
</reference>
<keyword evidence="1" id="KW-1133">Transmembrane helix</keyword>
<protein>
    <submittedName>
        <fullName evidence="2">Uncharacterized protein</fullName>
    </submittedName>
</protein>
<accession>A0A2I1GF03</accession>
<dbReference type="OrthoDB" id="2351904at2759"/>
<evidence type="ECO:0000313" key="2">
    <source>
        <dbReference type="EMBL" id="PKY45211.1"/>
    </source>
</evidence>